<evidence type="ECO:0000313" key="2">
    <source>
        <dbReference type="EMBL" id="TDL97964.1"/>
    </source>
</evidence>
<reference evidence="2 3" key="1">
    <citation type="submission" date="2019-01" db="EMBL/GenBank/DDBJ databases">
        <title>Draft genome sequences of the type strains of six Macrococcus species.</title>
        <authorList>
            <person name="Mazhar S."/>
            <person name="Altermann E."/>
            <person name="Hill C."/>
            <person name="Mcauliffe O."/>
        </authorList>
    </citation>
    <scope>NUCLEOTIDE SEQUENCE [LARGE SCALE GENOMIC DNA]</scope>
    <source>
        <strain evidence="2 3">CCM4811</strain>
    </source>
</reference>
<evidence type="ECO:0000256" key="1">
    <source>
        <dbReference type="SAM" id="Phobius"/>
    </source>
</evidence>
<dbReference type="RefSeq" id="WP_133431879.1">
    <property type="nucleotide sequence ID" value="NZ_CP092172.1"/>
</dbReference>
<gene>
    <name evidence="2" type="ORF">ERX27_05750</name>
</gene>
<organism evidence="2 3">
    <name type="scientific">Macrococcus brunensis</name>
    <dbReference type="NCBI Taxonomy" id="198483"/>
    <lineage>
        <taxon>Bacteria</taxon>
        <taxon>Bacillati</taxon>
        <taxon>Bacillota</taxon>
        <taxon>Bacilli</taxon>
        <taxon>Bacillales</taxon>
        <taxon>Staphylococcaceae</taxon>
        <taxon>Macrococcus</taxon>
    </lineage>
</organism>
<sequence length="172" mass="19784">MNRGWLWWAVLIIAGLGLTMMTVIQQREVQNSGVEPVRDEAIAQVEAETYASVDEASKAVKEILYKDMELNGNSYGGDGNHYIGTASYYKNKQLYLTLYYFVKEGSHFKLFIGRHDIKATHDIEKWQDHAGSYTFDCMLGPYDKVRKYEKKYNSLNRFEDNTTLLVKGDKSS</sequence>
<comment type="caution">
    <text evidence="2">The sequence shown here is derived from an EMBL/GenBank/DDBJ whole genome shotgun (WGS) entry which is preliminary data.</text>
</comment>
<feature type="transmembrane region" description="Helical" evidence="1">
    <location>
        <begin position="6"/>
        <end position="24"/>
    </location>
</feature>
<dbReference type="EMBL" id="SCWA01000008">
    <property type="protein sequence ID" value="TDL97964.1"/>
    <property type="molecule type" value="Genomic_DNA"/>
</dbReference>
<keyword evidence="3" id="KW-1185">Reference proteome</keyword>
<dbReference type="Proteomes" id="UP000295310">
    <property type="component" value="Unassembled WGS sequence"/>
</dbReference>
<keyword evidence="1" id="KW-0812">Transmembrane</keyword>
<keyword evidence="1" id="KW-0472">Membrane</keyword>
<keyword evidence="1" id="KW-1133">Transmembrane helix</keyword>
<evidence type="ECO:0000313" key="3">
    <source>
        <dbReference type="Proteomes" id="UP000295310"/>
    </source>
</evidence>
<protein>
    <submittedName>
        <fullName evidence="2">Uncharacterized protein</fullName>
    </submittedName>
</protein>
<dbReference type="AlphaFoldDB" id="A0A4R6BDW2"/>
<name>A0A4R6BDW2_9STAP</name>
<accession>A0A4R6BDW2</accession>
<proteinExistence type="predicted"/>